<keyword evidence="1" id="KW-1133">Transmembrane helix</keyword>
<dbReference type="Gene3D" id="3.30.450.20">
    <property type="entry name" value="PAS domain"/>
    <property type="match status" value="1"/>
</dbReference>
<gene>
    <name evidence="4" type="primary">pdeB_1</name>
    <name evidence="4" type="ORF">Talka_01642</name>
</gene>
<keyword evidence="4" id="KW-0378">Hydrolase</keyword>
<feature type="transmembrane region" description="Helical" evidence="1">
    <location>
        <begin position="337"/>
        <end position="362"/>
    </location>
</feature>
<dbReference type="Gene3D" id="3.30.70.270">
    <property type="match status" value="1"/>
</dbReference>
<dbReference type="NCBIfam" id="TIGR00254">
    <property type="entry name" value="GGDEF"/>
    <property type="match status" value="1"/>
</dbReference>
<dbReference type="CDD" id="cd01948">
    <property type="entry name" value="EAL"/>
    <property type="match status" value="1"/>
</dbReference>
<feature type="transmembrane region" description="Helical" evidence="1">
    <location>
        <begin position="215"/>
        <end position="234"/>
    </location>
</feature>
<dbReference type="CDD" id="cd01949">
    <property type="entry name" value="GGDEF"/>
    <property type="match status" value="1"/>
</dbReference>
<dbReference type="InterPro" id="IPR000014">
    <property type="entry name" value="PAS"/>
</dbReference>
<dbReference type="SMART" id="SM00052">
    <property type="entry name" value="EAL"/>
    <property type="match status" value="1"/>
</dbReference>
<dbReference type="InterPro" id="IPR052155">
    <property type="entry name" value="Biofilm_reg_signaling"/>
</dbReference>
<reference evidence="4 5" key="1">
    <citation type="submission" date="2019-07" db="EMBL/GenBank/DDBJ databases">
        <title>Tepidimonas alkaliphilus YIM 72238 draft genome.</title>
        <authorList>
            <person name="Da Costa M.S."/>
            <person name="Froufe H.J.C."/>
            <person name="Egas C."/>
            <person name="Albuquerque L."/>
        </authorList>
    </citation>
    <scope>NUCLEOTIDE SEQUENCE [LARGE SCALE GENOMIC DNA]</scope>
    <source>
        <strain evidence="4 5">YIM 72238</strain>
    </source>
</reference>
<feature type="domain" description="EAL" evidence="2">
    <location>
        <begin position="687"/>
        <end position="942"/>
    </location>
</feature>
<dbReference type="PANTHER" id="PTHR44757:SF2">
    <property type="entry name" value="BIOFILM ARCHITECTURE MAINTENANCE PROTEIN MBAA"/>
    <property type="match status" value="1"/>
</dbReference>
<dbReference type="EC" id="3.1.4.52" evidence="4"/>
<dbReference type="PROSITE" id="PS50883">
    <property type="entry name" value="EAL"/>
    <property type="match status" value="1"/>
</dbReference>
<feature type="transmembrane region" description="Helical" evidence="1">
    <location>
        <begin position="12"/>
        <end position="31"/>
    </location>
</feature>
<dbReference type="InterPro" id="IPR035965">
    <property type="entry name" value="PAS-like_dom_sf"/>
</dbReference>
<dbReference type="InterPro" id="IPR043128">
    <property type="entry name" value="Rev_trsase/Diguanyl_cyclase"/>
</dbReference>
<dbReference type="SUPFAM" id="SSF141868">
    <property type="entry name" value="EAL domain-like"/>
    <property type="match status" value="1"/>
</dbReference>
<dbReference type="InterPro" id="IPR001633">
    <property type="entry name" value="EAL_dom"/>
</dbReference>
<dbReference type="Pfam" id="PF00563">
    <property type="entry name" value="EAL"/>
    <property type="match status" value="1"/>
</dbReference>
<feature type="transmembrane region" description="Helical" evidence="1">
    <location>
        <begin position="309"/>
        <end position="330"/>
    </location>
</feature>
<feature type="domain" description="GGDEF" evidence="3">
    <location>
        <begin position="544"/>
        <end position="676"/>
    </location>
</feature>
<dbReference type="InterPro" id="IPR035919">
    <property type="entry name" value="EAL_sf"/>
</dbReference>
<dbReference type="SUPFAM" id="SSF55785">
    <property type="entry name" value="PYP-like sensor domain (PAS domain)"/>
    <property type="match status" value="1"/>
</dbReference>
<dbReference type="RefSeq" id="WP_185970103.1">
    <property type="nucleotide sequence ID" value="NZ_VJNB01000008.1"/>
</dbReference>
<accession>A0A554W6L5</accession>
<feature type="transmembrane region" description="Helical" evidence="1">
    <location>
        <begin position="188"/>
        <end position="208"/>
    </location>
</feature>
<keyword evidence="1" id="KW-0812">Transmembrane</keyword>
<dbReference type="Gene3D" id="3.20.20.450">
    <property type="entry name" value="EAL domain"/>
    <property type="match status" value="1"/>
</dbReference>
<dbReference type="InterPro" id="IPR000160">
    <property type="entry name" value="GGDEF_dom"/>
</dbReference>
<protein>
    <submittedName>
        <fullName evidence="4">Cyclic di-GMP phosphodiesterase PdeB</fullName>
        <ecNumber evidence="4">3.1.4.52</ecNumber>
    </submittedName>
</protein>
<evidence type="ECO:0000259" key="3">
    <source>
        <dbReference type="PROSITE" id="PS50887"/>
    </source>
</evidence>
<name>A0A554W6L5_9BURK</name>
<dbReference type="InterPro" id="IPR011623">
    <property type="entry name" value="7TMR_DISM_rcpt_extracell_dom1"/>
</dbReference>
<dbReference type="GO" id="GO:0071111">
    <property type="term" value="F:cyclic-guanylate-specific phosphodiesterase activity"/>
    <property type="evidence" value="ECO:0007669"/>
    <property type="project" value="UniProtKB-EC"/>
</dbReference>
<dbReference type="PANTHER" id="PTHR44757">
    <property type="entry name" value="DIGUANYLATE CYCLASE DGCP"/>
    <property type="match status" value="1"/>
</dbReference>
<evidence type="ECO:0000259" key="2">
    <source>
        <dbReference type="PROSITE" id="PS50883"/>
    </source>
</evidence>
<dbReference type="SUPFAM" id="SSF55073">
    <property type="entry name" value="Nucleotide cyclase"/>
    <property type="match status" value="1"/>
</dbReference>
<keyword evidence="5" id="KW-1185">Reference proteome</keyword>
<comment type="caution">
    <text evidence="4">The sequence shown here is derived from an EMBL/GenBank/DDBJ whole genome shotgun (WGS) entry which is preliminary data.</text>
</comment>
<evidence type="ECO:0000256" key="1">
    <source>
        <dbReference type="SAM" id="Phobius"/>
    </source>
</evidence>
<dbReference type="SMART" id="SM00267">
    <property type="entry name" value="GGDEF"/>
    <property type="match status" value="1"/>
</dbReference>
<evidence type="ECO:0000313" key="4">
    <source>
        <dbReference type="EMBL" id="TSE19218.1"/>
    </source>
</evidence>
<sequence>MASVERGLQVLTAYGVPTLLLALTLWAWWAWPTEFGSSEAALQRVPVRAMFTEPGRSVDSVLPGLRQRNPVEALDTQLSEQPLWLWLEVPAALRERGGVLDFPSRHATALQCWDAQTLQPLGAIDRTSAAASGRGALRPSRAGFALQVDPWPADVVCQARFSGPARLVVQAGSADAIEALQRRFDRHAGWLDGGLLMLALFTLVAGLINRDRNDLIFAAWLIINQRMAALSAGWDYQWLGFLWPPESLPLVRKLTLALYGTATVVLFRSLFAADLERTATLRPVRWVLAACVPVLLAALALPYRFFLPVIWIASAAGALALGYALGVILLRTRSRVAMWYAAAMGVALLSNVYEVVAAALGLKALLGAINSVTAALASSLLASLALAEQFRLEHEQRLALQAELQHTYDFLPIGLFTLDLQGRLLSANPALQHMLQRPLEPERHTWNELFPQADWQALAHEEPGRTIEFETRLSTADAGSRRFLVRAARAGDKIEGTLQDITDKVQAHEHLQFLADHDPLTRVLNRRGIEACLSRGLQRLRRGKPLAVAYLDLDRFKLINDLYGHPAGDAVLQQVCERIQEPLASTMYVGRVGGDEFLLVMLDTPLHRAETVCRDVLQALTRAPYAVGERAFQVRGSIGLVEVAAGANAKDVVAAADRACRQAKRAPSSGLVVYEHGARAFQEHEAEMRLVERLAAGRDIDGLFLEMQPIVALRRPQQSLNFEVLLRMRDENGQRVPIDRLLRAAEHAGCMGTIDRWVLRTTLQWLSQQREQLPCVQFVCLNLSGASLNDERFMHDAYALLQQHADAAARLCLEITESVALHDTGNTRRFIDRVRQLGARVALDDFGAGYTSFSYLKDLPADMLKIDGSFIVNMNRHPANVAIVEAIVTLAQNLGMKTIAEWAEDRETVETLAEIGVDYVQGWALSRPVAPEQILRSRSGADFIADAQLHAYLNTQPPDDEFDRVDWVLGRPSSGPTSRSG</sequence>
<dbReference type="AlphaFoldDB" id="A0A554W6L5"/>
<proteinExistence type="predicted"/>
<dbReference type="Proteomes" id="UP000315736">
    <property type="component" value="Unassembled WGS sequence"/>
</dbReference>
<dbReference type="CDD" id="cd00130">
    <property type="entry name" value="PAS"/>
    <property type="match status" value="1"/>
</dbReference>
<dbReference type="Pfam" id="PF07695">
    <property type="entry name" value="7TMR-DISM_7TM"/>
    <property type="match status" value="1"/>
</dbReference>
<evidence type="ECO:0000313" key="5">
    <source>
        <dbReference type="Proteomes" id="UP000315736"/>
    </source>
</evidence>
<feature type="transmembrane region" description="Helical" evidence="1">
    <location>
        <begin position="283"/>
        <end position="303"/>
    </location>
</feature>
<organism evidence="4 5">
    <name type="scientific">Tepidimonas alkaliphilus</name>
    <dbReference type="NCBI Taxonomy" id="2588942"/>
    <lineage>
        <taxon>Bacteria</taxon>
        <taxon>Pseudomonadati</taxon>
        <taxon>Pseudomonadota</taxon>
        <taxon>Betaproteobacteria</taxon>
        <taxon>Burkholderiales</taxon>
        <taxon>Tepidimonas</taxon>
    </lineage>
</organism>
<keyword evidence="1" id="KW-0472">Membrane</keyword>
<feature type="transmembrane region" description="Helical" evidence="1">
    <location>
        <begin position="254"/>
        <end position="271"/>
    </location>
</feature>
<dbReference type="EMBL" id="VJNB01000008">
    <property type="protein sequence ID" value="TSE19218.1"/>
    <property type="molecule type" value="Genomic_DNA"/>
</dbReference>
<dbReference type="InterPro" id="IPR029787">
    <property type="entry name" value="Nucleotide_cyclase"/>
</dbReference>
<dbReference type="Pfam" id="PF00990">
    <property type="entry name" value="GGDEF"/>
    <property type="match status" value="1"/>
</dbReference>
<dbReference type="PROSITE" id="PS50887">
    <property type="entry name" value="GGDEF"/>
    <property type="match status" value="1"/>
</dbReference>